<keyword evidence="2" id="KW-0238">DNA-binding</keyword>
<gene>
    <name evidence="5" type="ORF">SAMN04488134_10938</name>
</gene>
<dbReference type="PANTHER" id="PTHR44846">
    <property type="entry name" value="MANNOSYL-D-GLYCERATE TRANSPORT/METABOLISM SYSTEM REPRESSOR MNGR-RELATED"/>
    <property type="match status" value="1"/>
</dbReference>
<keyword evidence="1" id="KW-0805">Transcription regulation</keyword>
<dbReference type="Gene3D" id="3.40.1410.10">
    <property type="entry name" value="Chorismate lyase-like"/>
    <property type="match status" value="1"/>
</dbReference>
<evidence type="ECO:0000259" key="4">
    <source>
        <dbReference type="PROSITE" id="PS50949"/>
    </source>
</evidence>
<dbReference type="Gene3D" id="1.10.10.10">
    <property type="entry name" value="Winged helix-like DNA-binding domain superfamily/Winged helix DNA-binding domain"/>
    <property type="match status" value="1"/>
</dbReference>
<dbReference type="EMBL" id="FODJ01000009">
    <property type="protein sequence ID" value="SEO57355.1"/>
    <property type="molecule type" value="Genomic_DNA"/>
</dbReference>
<sequence length="242" mass="28268">MINKNSPIPIYYQIEEYIKKKIIAEELMPGDALSSEREFAEQFNISRMTVRQAINNMVNDGLLFRQKGRGTFVAEQKIEQDLSSLTSFSEDMRKRNQTPSNQLISIQLINHQPAISEKLRVGSNEPIYEIKRLRLADDEPIALETTYTPEKIVGHIDEKQAEQSFYTYIEEQLQLDISYGLQTIEASIANKDEMKYLKVKKDDPILLMQRTSYLNDPHQTPIEYVKSAYRADKYKFNMKMKR</sequence>
<dbReference type="Proteomes" id="UP000199300">
    <property type="component" value="Unassembled WGS sequence"/>
</dbReference>
<dbReference type="PANTHER" id="PTHR44846:SF1">
    <property type="entry name" value="MANNOSYL-D-GLYCERATE TRANSPORT_METABOLISM SYSTEM REPRESSOR MNGR-RELATED"/>
    <property type="match status" value="1"/>
</dbReference>
<dbReference type="RefSeq" id="WP_091498700.1">
    <property type="nucleotide sequence ID" value="NZ_FODJ01000009.1"/>
</dbReference>
<dbReference type="Pfam" id="PF07702">
    <property type="entry name" value="UTRA"/>
    <property type="match status" value="1"/>
</dbReference>
<dbReference type="GO" id="GO:0045892">
    <property type="term" value="P:negative regulation of DNA-templated transcription"/>
    <property type="evidence" value="ECO:0007669"/>
    <property type="project" value="TreeGrafter"/>
</dbReference>
<dbReference type="InterPro" id="IPR050679">
    <property type="entry name" value="Bact_HTH_transcr_reg"/>
</dbReference>
<proteinExistence type="predicted"/>
<dbReference type="SUPFAM" id="SSF64288">
    <property type="entry name" value="Chorismate lyase-like"/>
    <property type="match status" value="1"/>
</dbReference>
<dbReference type="InterPro" id="IPR000524">
    <property type="entry name" value="Tscrpt_reg_HTH_GntR"/>
</dbReference>
<evidence type="ECO:0000256" key="3">
    <source>
        <dbReference type="ARBA" id="ARBA00023163"/>
    </source>
</evidence>
<evidence type="ECO:0000256" key="1">
    <source>
        <dbReference type="ARBA" id="ARBA00023015"/>
    </source>
</evidence>
<dbReference type="InterPro" id="IPR011663">
    <property type="entry name" value="UTRA"/>
</dbReference>
<dbReference type="PROSITE" id="PS50949">
    <property type="entry name" value="HTH_GNTR"/>
    <property type="match status" value="1"/>
</dbReference>
<dbReference type="InterPro" id="IPR036390">
    <property type="entry name" value="WH_DNA-bd_sf"/>
</dbReference>
<dbReference type="Pfam" id="PF00392">
    <property type="entry name" value="GntR"/>
    <property type="match status" value="1"/>
</dbReference>
<dbReference type="AlphaFoldDB" id="A0A1H8QT55"/>
<dbReference type="GO" id="GO:0003677">
    <property type="term" value="F:DNA binding"/>
    <property type="evidence" value="ECO:0007669"/>
    <property type="project" value="UniProtKB-KW"/>
</dbReference>
<keyword evidence="3" id="KW-0804">Transcription</keyword>
<name>A0A1H8QT55_9BACI</name>
<evidence type="ECO:0000313" key="5">
    <source>
        <dbReference type="EMBL" id="SEO57355.1"/>
    </source>
</evidence>
<dbReference type="InterPro" id="IPR036388">
    <property type="entry name" value="WH-like_DNA-bd_sf"/>
</dbReference>
<dbReference type="PRINTS" id="PR00035">
    <property type="entry name" value="HTHGNTR"/>
</dbReference>
<dbReference type="InterPro" id="IPR028978">
    <property type="entry name" value="Chorismate_lyase_/UTRA_dom_sf"/>
</dbReference>
<reference evidence="5 6" key="1">
    <citation type="submission" date="2016-10" db="EMBL/GenBank/DDBJ databases">
        <authorList>
            <person name="de Groot N.N."/>
        </authorList>
    </citation>
    <scope>NUCLEOTIDE SEQUENCE [LARGE SCALE GENOMIC DNA]</scope>
    <source>
        <strain evidence="5 6">CGMCC 1.10434</strain>
    </source>
</reference>
<dbReference type="SUPFAM" id="SSF46785">
    <property type="entry name" value="Winged helix' DNA-binding domain"/>
    <property type="match status" value="1"/>
</dbReference>
<dbReference type="SMART" id="SM00345">
    <property type="entry name" value="HTH_GNTR"/>
    <property type="match status" value="1"/>
</dbReference>
<evidence type="ECO:0000256" key="2">
    <source>
        <dbReference type="ARBA" id="ARBA00023125"/>
    </source>
</evidence>
<dbReference type="OrthoDB" id="9815017at2"/>
<dbReference type="SMART" id="SM00866">
    <property type="entry name" value="UTRA"/>
    <property type="match status" value="1"/>
</dbReference>
<dbReference type="FunFam" id="1.10.10.10:FF:000079">
    <property type="entry name" value="GntR family transcriptional regulator"/>
    <property type="match status" value="1"/>
</dbReference>
<feature type="domain" description="HTH gntR-type" evidence="4">
    <location>
        <begin position="8"/>
        <end position="76"/>
    </location>
</feature>
<organism evidence="5 6">
    <name type="scientific">Amphibacillus marinus</name>
    <dbReference type="NCBI Taxonomy" id="872970"/>
    <lineage>
        <taxon>Bacteria</taxon>
        <taxon>Bacillati</taxon>
        <taxon>Bacillota</taxon>
        <taxon>Bacilli</taxon>
        <taxon>Bacillales</taxon>
        <taxon>Bacillaceae</taxon>
        <taxon>Amphibacillus</taxon>
    </lineage>
</organism>
<dbReference type="GO" id="GO:0003700">
    <property type="term" value="F:DNA-binding transcription factor activity"/>
    <property type="evidence" value="ECO:0007669"/>
    <property type="project" value="InterPro"/>
</dbReference>
<evidence type="ECO:0000313" key="6">
    <source>
        <dbReference type="Proteomes" id="UP000199300"/>
    </source>
</evidence>
<keyword evidence="6" id="KW-1185">Reference proteome</keyword>
<protein>
    <submittedName>
        <fullName evidence="5">Transcriptional regulator, GntR family</fullName>
    </submittedName>
</protein>
<dbReference type="CDD" id="cd07377">
    <property type="entry name" value="WHTH_GntR"/>
    <property type="match status" value="1"/>
</dbReference>
<accession>A0A1H8QT55</accession>